<protein>
    <recommendedName>
        <fullName evidence="5">Phorbol-ester/DAG-type domain-containing protein</fullName>
    </recommendedName>
</protein>
<accession>A0ABC8SJB0</accession>
<dbReference type="InterPro" id="IPR001965">
    <property type="entry name" value="Znf_PHD"/>
</dbReference>
<evidence type="ECO:0000259" key="5">
    <source>
        <dbReference type="PROSITE" id="PS50081"/>
    </source>
</evidence>
<dbReference type="InterPro" id="IPR046349">
    <property type="entry name" value="C1-like_sf"/>
</dbReference>
<dbReference type="InterPro" id="IPR002219">
    <property type="entry name" value="PKC_DAG/PE"/>
</dbReference>
<dbReference type="SUPFAM" id="SSF57889">
    <property type="entry name" value="Cysteine-rich domain"/>
    <property type="match status" value="5"/>
</dbReference>
<evidence type="ECO:0000256" key="1">
    <source>
        <dbReference type="ARBA" id="ARBA00022723"/>
    </source>
</evidence>
<evidence type="ECO:0000256" key="2">
    <source>
        <dbReference type="ARBA" id="ARBA00022737"/>
    </source>
</evidence>
<keyword evidence="2" id="KW-0677">Repeat</keyword>
<evidence type="ECO:0000313" key="7">
    <source>
        <dbReference type="Proteomes" id="UP001642360"/>
    </source>
</evidence>
<evidence type="ECO:0000313" key="6">
    <source>
        <dbReference type="EMBL" id="CAK9157205.1"/>
    </source>
</evidence>
<gene>
    <name evidence="6" type="ORF">ILEXP_LOCUS25756</name>
</gene>
<dbReference type="AlphaFoldDB" id="A0ABC8SJB0"/>
<name>A0ABC8SJB0_9AQUA</name>
<keyword evidence="3" id="KW-0863">Zinc-finger</keyword>
<feature type="domain" description="Phorbol-ester/DAG-type" evidence="5">
    <location>
        <begin position="444"/>
        <end position="503"/>
    </location>
</feature>
<dbReference type="PROSITE" id="PS50081">
    <property type="entry name" value="ZF_DAG_PE_2"/>
    <property type="match status" value="2"/>
</dbReference>
<dbReference type="Proteomes" id="UP001642360">
    <property type="component" value="Unassembled WGS sequence"/>
</dbReference>
<evidence type="ECO:0000256" key="3">
    <source>
        <dbReference type="ARBA" id="ARBA00022771"/>
    </source>
</evidence>
<sequence>MKMELQHFSHKDHPLILKELQEEESGRIICYGCEKTIFEDSMYSCGLCDYFLHKRCAELPQEINDPLHYQHLLTLYAYSPYPSSVCACNACRKVLNRFNYSCISCQFNLCMSCFLEERTITHTSHEHPLAVISRQALFWCNACGTESKDLSYMCHPCGFWIHKTCALSPSTITCSDHPHPLLLVKQHFKLTNFDQDCDLCGVYIDDDFWAYYCGPCRYFVHLKCFSFRGGEDENIVVEPPDSNVIHLPVTDGFEDFIKKFVEQLDLEERERETEVTYFGHEHPLTLSEVQGDNEIKEEKILCNGCVQPISSLFYSCRSHCNYSLHLSCINLPTELQHPSHLQHPLCLFNYKRIYDAFQCNLCRVYTNGLFYNCETCDFFLDIKCACLADEAYAHKAHKHPLFRSEGSEYNCNACSFNFSGIRFGCDKCKFYICTRCVVLPHIINHRWDKHPLTLNYSPYFDHPDEFHCEYCEDEINPKFWMYHCRDCDQSFHTRCVENLRANYKLGGTVQIIDHPHRLMFLKKKNPYSKCSKCSEDKIYLLECLECNYTICLVVAIDHLNLALGKSICYRVEFGNVLLVGELLFCLLTVVPVRRKQNSSKTV</sequence>
<dbReference type="PANTHER" id="PTHR32410">
    <property type="entry name" value="CYSTEINE/HISTIDINE-RICH C1 DOMAIN FAMILY PROTEIN"/>
    <property type="match status" value="1"/>
</dbReference>
<dbReference type="EMBL" id="CAUOFW020002959">
    <property type="protein sequence ID" value="CAK9157205.1"/>
    <property type="molecule type" value="Genomic_DNA"/>
</dbReference>
<proteinExistence type="predicted"/>
<evidence type="ECO:0000256" key="4">
    <source>
        <dbReference type="ARBA" id="ARBA00022833"/>
    </source>
</evidence>
<feature type="domain" description="Phorbol-ester/DAG-type" evidence="5">
    <location>
        <begin position="126"/>
        <end position="174"/>
    </location>
</feature>
<organism evidence="6 7">
    <name type="scientific">Ilex paraguariensis</name>
    <name type="common">yerba mate</name>
    <dbReference type="NCBI Taxonomy" id="185542"/>
    <lineage>
        <taxon>Eukaryota</taxon>
        <taxon>Viridiplantae</taxon>
        <taxon>Streptophyta</taxon>
        <taxon>Embryophyta</taxon>
        <taxon>Tracheophyta</taxon>
        <taxon>Spermatophyta</taxon>
        <taxon>Magnoliopsida</taxon>
        <taxon>eudicotyledons</taxon>
        <taxon>Gunneridae</taxon>
        <taxon>Pentapetalae</taxon>
        <taxon>asterids</taxon>
        <taxon>campanulids</taxon>
        <taxon>Aquifoliales</taxon>
        <taxon>Aquifoliaceae</taxon>
        <taxon>Ilex</taxon>
    </lineage>
</organism>
<dbReference type="GO" id="GO:0008270">
    <property type="term" value="F:zinc ion binding"/>
    <property type="evidence" value="ECO:0007669"/>
    <property type="project" value="UniProtKB-KW"/>
</dbReference>
<keyword evidence="4" id="KW-0862">Zinc</keyword>
<comment type="caution">
    <text evidence="6">The sequence shown here is derived from an EMBL/GenBank/DDBJ whole genome shotgun (WGS) entry which is preliminary data.</text>
</comment>
<dbReference type="Pfam" id="PF03107">
    <property type="entry name" value="C1_2"/>
    <property type="match status" value="7"/>
</dbReference>
<keyword evidence="1" id="KW-0479">Metal-binding</keyword>
<keyword evidence="7" id="KW-1185">Reference proteome</keyword>
<dbReference type="PANTHER" id="PTHR32410:SF216">
    <property type="entry name" value="PHORBOL-ESTER_DAG-TYPE DOMAIN-CONTAINING PROTEIN"/>
    <property type="match status" value="1"/>
</dbReference>
<dbReference type="InterPro" id="IPR004146">
    <property type="entry name" value="DC1"/>
</dbReference>
<dbReference type="InterPro" id="IPR053192">
    <property type="entry name" value="Vacuole_Formation_Reg"/>
</dbReference>
<reference evidence="6 7" key="1">
    <citation type="submission" date="2024-02" db="EMBL/GenBank/DDBJ databases">
        <authorList>
            <person name="Vignale AGUSTIN F."/>
            <person name="Sosa J E."/>
            <person name="Modenutti C."/>
        </authorList>
    </citation>
    <scope>NUCLEOTIDE SEQUENCE [LARGE SCALE GENOMIC DNA]</scope>
</reference>
<dbReference type="SMART" id="SM00291">
    <property type="entry name" value="ZnF_ZZ"/>
    <property type="match status" value="3"/>
</dbReference>
<dbReference type="InterPro" id="IPR000433">
    <property type="entry name" value="Znf_ZZ"/>
</dbReference>
<dbReference type="SMART" id="SM00249">
    <property type="entry name" value="PHD"/>
    <property type="match status" value="3"/>
</dbReference>